<evidence type="ECO:0000313" key="1">
    <source>
        <dbReference type="EMBL" id="OOP55759.1"/>
    </source>
</evidence>
<comment type="caution">
    <text evidence="1">The sequence shown here is derived from an EMBL/GenBank/DDBJ whole genome shotgun (WGS) entry which is preliminary data.</text>
</comment>
<dbReference type="EMBL" id="AYTS01000120">
    <property type="protein sequence ID" value="OOP55759.1"/>
    <property type="molecule type" value="Genomic_DNA"/>
</dbReference>
<dbReference type="Proteomes" id="UP000189681">
    <property type="component" value="Unassembled WGS sequence"/>
</dbReference>
<sequence length="65" mass="7313">MRRTAIRAAADGGRYAMERGYTFSISDILSYYVVKTSFFISFFYVICEICGFCCRPAVIFVSVAA</sequence>
<reference evidence="1 2" key="1">
    <citation type="journal article" date="2017" name="Water Res.">
        <title>Discovery and metagenomic analysis of an anammox bacterial enrichment related to Candidatus "Brocadia caroliniensis" in a full-scale glycerol-fed nitritation-denitritation separate centrate treatment process.</title>
        <authorList>
            <person name="Park H."/>
            <person name="Brotto A.C."/>
            <person name="van Loosdrecht M.C."/>
            <person name="Chandran K."/>
        </authorList>
    </citation>
    <scope>NUCLEOTIDE SEQUENCE [LARGE SCALE GENOMIC DNA]</scope>
    <source>
        <strain evidence="1">26THWARD</strain>
    </source>
</reference>
<accession>A0A1V4ARL6</accession>
<protein>
    <submittedName>
        <fullName evidence="1">Uncharacterized protein</fullName>
    </submittedName>
</protein>
<dbReference type="AlphaFoldDB" id="A0A1V4ARL6"/>
<dbReference type="STRING" id="1004156.AYP45_13025"/>
<name>A0A1V4ARL6_9BACT</name>
<proteinExistence type="predicted"/>
<organism evidence="1 2">
    <name type="scientific">Candidatus Brocadia carolinensis</name>
    <dbReference type="NCBI Taxonomy" id="1004156"/>
    <lineage>
        <taxon>Bacteria</taxon>
        <taxon>Pseudomonadati</taxon>
        <taxon>Planctomycetota</taxon>
        <taxon>Candidatus Brocadiia</taxon>
        <taxon>Candidatus Brocadiales</taxon>
        <taxon>Candidatus Brocadiaceae</taxon>
        <taxon>Candidatus Brocadia</taxon>
    </lineage>
</organism>
<gene>
    <name evidence="1" type="ORF">AYP45_13025</name>
</gene>
<evidence type="ECO:0000313" key="2">
    <source>
        <dbReference type="Proteomes" id="UP000189681"/>
    </source>
</evidence>